<sequence>MTRVEPTADGFRVVGADGRAIELAWADVVAVSAYAVDAIVHVVRHLDFALVDGSAIEVSAQVDGWEVVLDGIACHLAVQVADVAAAIGSLSPDGDVQTVALAR</sequence>
<gene>
    <name evidence="1" type="ORF">ACFPM7_28365</name>
</gene>
<evidence type="ECO:0000313" key="2">
    <source>
        <dbReference type="Proteomes" id="UP001596157"/>
    </source>
</evidence>
<dbReference type="RefSeq" id="WP_378250887.1">
    <property type="nucleotide sequence ID" value="NZ_JBHSKF010000020.1"/>
</dbReference>
<name>A0ABW0EW68_9PSEU</name>
<organism evidence="1 2">
    <name type="scientific">Actinokineospora guangxiensis</name>
    <dbReference type="NCBI Taxonomy" id="1490288"/>
    <lineage>
        <taxon>Bacteria</taxon>
        <taxon>Bacillati</taxon>
        <taxon>Actinomycetota</taxon>
        <taxon>Actinomycetes</taxon>
        <taxon>Pseudonocardiales</taxon>
        <taxon>Pseudonocardiaceae</taxon>
        <taxon>Actinokineospora</taxon>
    </lineage>
</organism>
<dbReference type="Proteomes" id="UP001596157">
    <property type="component" value="Unassembled WGS sequence"/>
</dbReference>
<dbReference type="EMBL" id="JBHSKF010000020">
    <property type="protein sequence ID" value="MFC5290981.1"/>
    <property type="molecule type" value="Genomic_DNA"/>
</dbReference>
<keyword evidence="2" id="KW-1185">Reference proteome</keyword>
<protein>
    <submittedName>
        <fullName evidence="1">Uncharacterized protein</fullName>
    </submittedName>
</protein>
<accession>A0ABW0EW68</accession>
<proteinExistence type="predicted"/>
<reference evidence="2" key="1">
    <citation type="journal article" date="2019" name="Int. J. Syst. Evol. Microbiol.">
        <title>The Global Catalogue of Microorganisms (GCM) 10K type strain sequencing project: providing services to taxonomists for standard genome sequencing and annotation.</title>
        <authorList>
            <consortium name="The Broad Institute Genomics Platform"/>
            <consortium name="The Broad Institute Genome Sequencing Center for Infectious Disease"/>
            <person name="Wu L."/>
            <person name="Ma J."/>
        </authorList>
    </citation>
    <scope>NUCLEOTIDE SEQUENCE [LARGE SCALE GENOMIC DNA]</scope>
    <source>
        <strain evidence="2">CCUG 59778</strain>
    </source>
</reference>
<comment type="caution">
    <text evidence="1">The sequence shown here is derived from an EMBL/GenBank/DDBJ whole genome shotgun (WGS) entry which is preliminary data.</text>
</comment>
<evidence type="ECO:0000313" key="1">
    <source>
        <dbReference type="EMBL" id="MFC5290981.1"/>
    </source>
</evidence>